<gene>
    <name evidence="1" type="ORF">BDN70DRAFT_192196</name>
</gene>
<evidence type="ECO:0000313" key="2">
    <source>
        <dbReference type="Proteomes" id="UP000807469"/>
    </source>
</evidence>
<dbReference type="AlphaFoldDB" id="A0A9P5YVS8"/>
<sequence length="447" mass="50612">MSTQQYGHPLTQSPSHYCQQKLSMYPPNQTEHSVGIAALGQDKVLYIVIKSDGHNLTPTYATLVDAMYSQFPQAPISIEMYNWDNTSGGSQSSGSNPRILAKFATYLDLFYTAINRWKSVRLDAPLISLVVPLTEQKYPSGKPTSLESVAIKDTDSVRDMNMFMRFMSILWSGNAWSFSQFSIDTYRAFNKQIFPDLPYSRLTHLDVESTVTAALVHEILSEAFGITKCRISDVTSPGPSRNCLDAHTPNLEYLQLDIDTMDFDKAKSTGAIVSILNKLVAPALTDLRIGYEDRWSGTVFTGLCQRSQFKLETLHLNNVSMSPRHVEQILILNPTLRELVIASQTSIQDDEPQILLTEDILQKFIGGKTIVPDLECLAINITAVETESGWFRRMVRDRFRHGSLRQVKINDAQCLEERDLNALVELASYKLSLWLDGERYVDPRWHW</sequence>
<dbReference type="EMBL" id="MU155308">
    <property type="protein sequence ID" value="KAF9476051.1"/>
    <property type="molecule type" value="Genomic_DNA"/>
</dbReference>
<comment type="caution">
    <text evidence="1">The sequence shown here is derived from an EMBL/GenBank/DDBJ whole genome shotgun (WGS) entry which is preliminary data.</text>
</comment>
<keyword evidence="2" id="KW-1185">Reference proteome</keyword>
<protein>
    <submittedName>
        <fullName evidence="1">Uncharacterized protein</fullName>
    </submittedName>
</protein>
<accession>A0A9P5YVS8</accession>
<proteinExistence type="predicted"/>
<evidence type="ECO:0000313" key="1">
    <source>
        <dbReference type="EMBL" id="KAF9476051.1"/>
    </source>
</evidence>
<reference evidence="1" key="1">
    <citation type="submission" date="2020-11" db="EMBL/GenBank/DDBJ databases">
        <authorList>
            <consortium name="DOE Joint Genome Institute"/>
            <person name="Ahrendt S."/>
            <person name="Riley R."/>
            <person name="Andreopoulos W."/>
            <person name="Labutti K."/>
            <person name="Pangilinan J."/>
            <person name="Ruiz-Duenas F.J."/>
            <person name="Barrasa J.M."/>
            <person name="Sanchez-Garcia M."/>
            <person name="Camarero S."/>
            <person name="Miyauchi S."/>
            <person name="Serrano A."/>
            <person name="Linde D."/>
            <person name="Babiker R."/>
            <person name="Drula E."/>
            <person name="Ayuso-Fernandez I."/>
            <person name="Pacheco R."/>
            <person name="Padilla G."/>
            <person name="Ferreira P."/>
            <person name="Barriuso J."/>
            <person name="Kellner H."/>
            <person name="Castanera R."/>
            <person name="Alfaro M."/>
            <person name="Ramirez L."/>
            <person name="Pisabarro A.G."/>
            <person name="Kuo A."/>
            <person name="Tritt A."/>
            <person name="Lipzen A."/>
            <person name="He G."/>
            <person name="Yan M."/>
            <person name="Ng V."/>
            <person name="Cullen D."/>
            <person name="Martin F."/>
            <person name="Rosso M.-N."/>
            <person name="Henrissat B."/>
            <person name="Hibbett D."/>
            <person name="Martinez A.T."/>
            <person name="Grigoriev I.V."/>
        </authorList>
    </citation>
    <scope>NUCLEOTIDE SEQUENCE</scope>
    <source>
        <strain evidence="1">CIRM-BRFM 674</strain>
    </source>
</reference>
<organism evidence="1 2">
    <name type="scientific">Pholiota conissans</name>
    <dbReference type="NCBI Taxonomy" id="109636"/>
    <lineage>
        <taxon>Eukaryota</taxon>
        <taxon>Fungi</taxon>
        <taxon>Dikarya</taxon>
        <taxon>Basidiomycota</taxon>
        <taxon>Agaricomycotina</taxon>
        <taxon>Agaricomycetes</taxon>
        <taxon>Agaricomycetidae</taxon>
        <taxon>Agaricales</taxon>
        <taxon>Agaricineae</taxon>
        <taxon>Strophariaceae</taxon>
        <taxon>Pholiota</taxon>
    </lineage>
</organism>
<dbReference type="OrthoDB" id="2942707at2759"/>
<dbReference type="Gene3D" id="3.80.10.10">
    <property type="entry name" value="Ribonuclease Inhibitor"/>
    <property type="match status" value="1"/>
</dbReference>
<name>A0A9P5YVS8_9AGAR</name>
<dbReference type="Proteomes" id="UP000807469">
    <property type="component" value="Unassembled WGS sequence"/>
</dbReference>
<dbReference type="InterPro" id="IPR032675">
    <property type="entry name" value="LRR_dom_sf"/>
</dbReference>